<comment type="caution">
    <text evidence="2">The sequence shown here is derived from an EMBL/GenBank/DDBJ whole genome shotgun (WGS) entry which is preliminary data.</text>
</comment>
<feature type="region of interest" description="Disordered" evidence="1">
    <location>
        <begin position="1"/>
        <end position="30"/>
    </location>
</feature>
<evidence type="ECO:0000313" key="2">
    <source>
        <dbReference type="EMBL" id="MPD02897.1"/>
    </source>
</evidence>
<protein>
    <submittedName>
        <fullName evidence="2">Uncharacterized protein</fullName>
    </submittedName>
</protein>
<dbReference type="AlphaFoldDB" id="A0A5B7K8K2"/>
<proteinExistence type="predicted"/>
<organism evidence="2 3">
    <name type="scientific">Portunus trituberculatus</name>
    <name type="common">Swimming crab</name>
    <name type="synonym">Neptunus trituberculatus</name>
    <dbReference type="NCBI Taxonomy" id="210409"/>
    <lineage>
        <taxon>Eukaryota</taxon>
        <taxon>Metazoa</taxon>
        <taxon>Ecdysozoa</taxon>
        <taxon>Arthropoda</taxon>
        <taxon>Crustacea</taxon>
        <taxon>Multicrustacea</taxon>
        <taxon>Malacostraca</taxon>
        <taxon>Eumalacostraca</taxon>
        <taxon>Eucarida</taxon>
        <taxon>Decapoda</taxon>
        <taxon>Pleocyemata</taxon>
        <taxon>Brachyura</taxon>
        <taxon>Eubrachyura</taxon>
        <taxon>Portunoidea</taxon>
        <taxon>Portunidae</taxon>
        <taxon>Portuninae</taxon>
        <taxon>Portunus</taxon>
    </lineage>
</organism>
<evidence type="ECO:0000313" key="3">
    <source>
        <dbReference type="Proteomes" id="UP000324222"/>
    </source>
</evidence>
<evidence type="ECO:0000256" key="1">
    <source>
        <dbReference type="SAM" id="MobiDB-lite"/>
    </source>
</evidence>
<keyword evidence="3" id="KW-1185">Reference proteome</keyword>
<reference evidence="2 3" key="1">
    <citation type="submission" date="2019-05" db="EMBL/GenBank/DDBJ databases">
        <title>Another draft genome of Portunus trituberculatus and its Hox gene families provides insights of decapod evolution.</title>
        <authorList>
            <person name="Jeong J.-H."/>
            <person name="Song I."/>
            <person name="Kim S."/>
            <person name="Choi T."/>
            <person name="Kim D."/>
            <person name="Ryu S."/>
            <person name="Kim W."/>
        </authorList>
    </citation>
    <scope>NUCLEOTIDE SEQUENCE [LARGE SCALE GENOMIC DNA]</scope>
    <source>
        <tissue evidence="2">Muscle</tissue>
    </source>
</reference>
<gene>
    <name evidence="2" type="ORF">E2C01_098506</name>
</gene>
<dbReference type="EMBL" id="VSRR010133635">
    <property type="protein sequence ID" value="MPD02897.1"/>
    <property type="molecule type" value="Genomic_DNA"/>
</dbReference>
<name>A0A5B7K8K2_PORTR</name>
<sequence>MKLENTCRHVMHTGQAGRKEGGREGGTGGKYRVSQINMEVVCGSKPRTARLAGGWGSEAVGLFLSSSLLSAVPPSLHPFSPARCVLSSEARRSDNYWFTMDTVKTLQETFSK</sequence>
<dbReference type="Proteomes" id="UP000324222">
    <property type="component" value="Unassembled WGS sequence"/>
</dbReference>
<accession>A0A5B7K8K2</accession>